<feature type="domain" description="TFIIS N-terminal" evidence="12">
    <location>
        <begin position="150"/>
        <end position="228"/>
    </location>
</feature>
<feature type="compositionally biased region" description="Basic and acidic residues" evidence="11">
    <location>
        <begin position="237"/>
        <end position="247"/>
    </location>
</feature>
<sequence>MSDSEDEAADEDKEEPEVEADGIIEDVPAPPADEEMPPPSKKKKVESDDSDDDVDRKMREDFISDFDLMMQKKKEESSKRRRRRDVDLISDSDDLIADIISQMRQAAEEDKELNKQKKTATKKLKILSMVMSQLKKQDLKMAFLEQGVLHVIAEWLAPLPDRSLPHLNIREGMLKQLSDLPSFDQSLLKSSGIGKALMYLYKHPKETKENRERAGRLITEWARPIFNVTTDYSVLSKEEREQRDHDHIPKKRKLKDRDASQEDEAAQEKKDIEKELTGEQKSVRPGDKGWIARARVPMPSTKDYVNRPKWNIDVECSKGPSKKPLNRLEKHLRLMQEKKRLS</sequence>
<gene>
    <name evidence="13" type="ORF">X975_03490</name>
</gene>
<dbReference type="Proteomes" id="UP000054359">
    <property type="component" value="Unassembled WGS sequence"/>
</dbReference>
<evidence type="ECO:0000256" key="2">
    <source>
        <dbReference type="ARBA" id="ARBA00022664"/>
    </source>
</evidence>
<evidence type="ECO:0000256" key="11">
    <source>
        <dbReference type="SAM" id="MobiDB-lite"/>
    </source>
</evidence>
<evidence type="ECO:0000256" key="1">
    <source>
        <dbReference type="ARBA" id="ARBA00022448"/>
    </source>
</evidence>
<feature type="region of interest" description="Disordered" evidence="11">
    <location>
        <begin position="237"/>
        <end position="342"/>
    </location>
</feature>
<dbReference type="FunFam" id="1.20.930.10:FF:000001">
    <property type="entry name" value="IWS1, SUPT6H interacting protein"/>
    <property type="match status" value="1"/>
</dbReference>
<keyword evidence="10" id="KW-0175">Coiled coil</keyword>
<feature type="region of interest" description="Disordered" evidence="11">
    <location>
        <begin position="1"/>
        <end position="85"/>
    </location>
</feature>
<dbReference type="GO" id="GO:0016973">
    <property type="term" value="P:poly(A)+ mRNA export from nucleus"/>
    <property type="evidence" value="ECO:0007669"/>
    <property type="project" value="TreeGrafter"/>
</dbReference>
<evidence type="ECO:0000256" key="8">
    <source>
        <dbReference type="ARBA" id="ARBA00037992"/>
    </source>
</evidence>
<keyword evidence="5" id="KW-0804">Transcription</keyword>
<dbReference type="OrthoDB" id="21124at2759"/>
<evidence type="ECO:0000256" key="5">
    <source>
        <dbReference type="ARBA" id="ARBA00023163"/>
    </source>
</evidence>
<keyword evidence="4" id="KW-0805">Transcription regulation</keyword>
<protein>
    <submittedName>
        <fullName evidence="13">Protein IWS1-like protein</fullName>
    </submittedName>
</protein>
<comment type="subcellular location">
    <subcellularLocation>
        <location evidence="9">Nucleus</location>
    </subcellularLocation>
</comment>
<keyword evidence="1" id="KW-0813">Transport</keyword>
<name>A0A087TNY1_STEMI</name>
<organism evidence="13 14">
    <name type="scientific">Stegodyphus mimosarum</name>
    <name type="common">African social velvet spider</name>
    <dbReference type="NCBI Taxonomy" id="407821"/>
    <lineage>
        <taxon>Eukaryota</taxon>
        <taxon>Metazoa</taxon>
        <taxon>Ecdysozoa</taxon>
        <taxon>Arthropoda</taxon>
        <taxon>Chelicerata</taxon>
        <taxon>Arachnida</taxon>
        <taxon>Araneae</taxon>
        <taxon>Araneomorphae</taxon>
        <taxon>Entelegynae</taxon>
        <taxon>Eresoidea</taxon>
        <taxon>Eresidae</taxon>
        <taxon>Stegodyphus</taxon>
    </lineage>
</organism>
<evidence type="ECO:0000313" key="13">
    <source>
        <dbReference type="EMBL" id="KFM66820.1"/>
    </source>
</evidence>
<feature type="compositionally biased region" description="Basic and acidic residues" evidence="11">
    <location>
        <begin position="304"/>
        <end position="316"/>
    </location>
</feature>
<dbReference type="GO" id="GO:0008380">
    <property type="term" value="P:RNA splicing"/>
    <property type="evidence" value="ECO:0007669"/>
    <property type="project" value="UniProtKB-KW"/>
</dbReference>
<evidence type="ECO:0000256" key="4">
    <source>
        <dbReference type="ARBA" id="ARBA00023015"/>
    </source>
</evidence>
<keyword evidence="6" id="KW-0508">mRNA splicing</keyword>
<dbReference type="PANTHER" id="PTHR46010">
    <property type="entry name" value="PROTEIN IWS1 HOMOLOG"/>
    <property type="match status" value="1"/>
</dbReference>
<evidence type="ECO:0000259" key="12">
    <source>
        <dbReference type="PROSITE" id="PS51319"/>
    </source>
</evidence>
<dbReference type="Gene3D" id="1.20.930.10">
    <property type="entry name" value="Conserved domain common to transcription factors TFIIS, elongin A, CRSP70"/>
    <property type="match status" value="1"/>
</dbReference>
<feature type="compositionally biased region" description="Acidic residues" evidence="11">
    <location>
        <begin position="1"/>
        <end position="24"/>
    </location>
</feature>
<feature type="coiled-coil region" evidence="10">
    <location>
        <begin position="96"/>
        <end position="123"/>
    </location>
</feature>
<dbReference type="EMBL" id="KK116103">
    <property type="protein sequence ID" value="KFM66820.1"/>
    <property type="molecule type" value="Genomic_DNA"/>
</dbReference>
<proteinExistence type="inferred from homology"/>
<dbReference type="OMA" id="TDYKFAP"/>
<keyword evidence="2" id="KW-0507">mRNA processing</keyword>
<evidence type="ECO:0000256" key="7">
    <source>
        <dbReference type="ARBA" id="ARBA00023242"/>
    </source>
</evidence>
<evidence type="ECO:0000256" key="10">
    <source>
        <dbReference type="SAM" id="Coils"/>
    </source>
</evidence>
<keyword evidence="3" id="KW-0509">mRNA transport</keyword>
<evidence type="ECO:0000256" key="9">
    <source>
        <dbReference type="PROSITE-ProRule" id="PRU00649"/>
    </source>
</evidence>
<dbReference type="PANTHER" id="PTHR46010:SF1">
    <property type="entry name" value="PROTEIN IWS1 HOMOLOG"/>
    <property type="match status" value="1"/>
</dbReference>
<dbReference type="STRING" id="407821.A0A087TNY1"/>
<evidence type="ECO:0000256" key="3">
    <source>
        <dbReference type="ARBA" id="ARBA00022816"/>
    </source>
</evidence>
<feature type="compositionally biased region" description="Basic and acidic residues" evidence="11">
    <location>
        <begin position="326"/>
        <end position="342"/>
    </location>
</feature>
<dbReference type="GO" id="GO:0006397">
    <property type="term" value="P:mRNA processing"/>
    <property type="evidence" value="ECO:0007669"/>
    <property type="project" value="UniProtKB-KW"/>
</dbReference>
<dbReference type="PROSITE" id="PS51319">
    <property type="entry name" value="TFIIS_N"/>
    <property type="match status" value="1"/>
</dbReference>
<dbReference type="InterPro" id="IPR035441">
    <property type="entry name" value="TFIIS/LEDGF_dom_sf"/>
</dbReference>
<evidence type="ECO:0000313" key="14">
    <source>
        <dbReference type="Proteomes" id="UP000054359"/>
    </source>
</evidence>
<feature type="compositionally biased region" description="Basic and acidic residues" evidence="11">
    <location>
        <begin position="255"/>
        <end position="287"/>
    </location>
</feature>
<dbReference type="Pfam" id="PF08711">
    <property type="entry name" value="Med26"/>
    <property type="match status" value="1"/>
</dbReference>
<dbReference type="InterPro" id="IPR017923">
    <property type="entry name" value="TFIIS_N"/>
</dbReference>
<dbReference type="GO" id="GO:0005634">
    <property type="term" value="C:nucleus"/>
    <property type="evidence" value="ECO:0007669"/>
    <property type="project" value="UniProtKB-SubCell"/>
</dbReference>
<keyword evidence="7 9" id="KW-0539">Nucleus</keyword>
<dbReference type="AlphaFoldDB" id="A0A087TNY1"/>
<reference evidence="13 14" key="1">
    <citation type="submission" date="2013-11" db="EMBL/GenBank/DDBJ databases">
        <title>Genome sequencing of Stegodyphus mimosarum.</title>
        <authorList>
            <person name="Bechsgaard J."/>
        </authorList>
    </citation>
    <scope>NUCLEOTIDE SEQUENCE [LARGE SCALE GENOMIC DNA]</scope>
</reference>
<feature type="non-terminal residue" evidence="13">
    <location>
        <position position="342"/>
    </location>
</feature>
<keyword evidence="14" id="KW-1185">Reference proteome</keyword>
<accession>A0A087TNY1</accession>
<dbReference type="InterPro" id="IPR051037">
    <property type="entry name" value="RNAPII_TF_IWS1"/>
</dbReference>
<evidence type="ECO:0000256" key="6">
    <source>
        <dbReference type="ARBA" id="ARBA00023187"/>
    </source>
</evidence>
<comment type="similarity">
    <text evidence="8">Belongs to the IWS1 family.</text>
</comment>